<gene>
    <name evidence="2" type="ORF">LDC_0107</name>
</gene>
<dbReference type="PANTHER" id="PTHR34847">
    <property type="entry name" value="NODULATION PROTEIN U"/>
    <property type="match status" value="1"/>
</dbReference>
<accession>D9PF29</accession>
<dbReference type="SUPFAM" id="SSF53067">
    <property type="entry name" value="Actin-like ATPase domain"/>
    <property type="match status" value="1"/>
</dbReference>
<dbReference type="GO" id="GO:0016740">
    <property type="term" value="F:transferase activity"/>
    <property type="evidence" value="ECO:0007669"/>
    <property type="project" value="UniProtKB-KW"/>
</dbReference>
<dbReference type="InterPro" id="IPR003696">
    <property type="entry name" value="Carbtransf_dom"/>
</dbReference>
<dbReference type="Pfam" id="PF02543">
    <property type="entry name" value="Carbam_trans_N"/>
    <property type="match status" value="1"/>
</dbReference>
<evidence type="ECO:0000313" key="2">
    <source>
        <dbReference type="EMBL" id="EFK97823.1"/>
    </source>
</evidence>
<reference evidence="2" key="1">
    <citation type="submission" date="2010-07" db="EMBL/GenBank/DDBJ databases">
        <authorList>
            <consortium name="CONSOLIDER consortium CSD2007-00005"/>
            <person name="Guazzaroni M.-E."/>
            <person name="Richter M."/>
            <person name="Garcia-Salamanca A."/>
            <person name="Yarza P."/>
            <person name="Ferrer M."/>
        </authorList>
    </citation>
    <scope>NUCLEOTIDE SEQUENCE</scope>
</reference>
<protein>
    <submittedName>
        <fullName evidence="2">Carbamoyl transferase</fullName>
    </submittedName>
</protein>
<reference evidence="2" key="2">
    <citation type="journal article" date="2011" name="Microb. Ecol.">
        <title>Taxonomic and Functional Metagenomic Profiling of the Microbial Community in the Anoxic Sediment of a Sub-saline Shallow Lake (Laguna de Carrizo, Central Spain).</title>
        <authorList>
            <person name="Ferrer M."/>
            <person name="Guazzaroni M.E."/>
            <person name="Richter M."/>
            <person name="Garcia-Salamanca A."/>
            <person name="Yarza P."/>
            <person name="Suarez-Suarez A."/>
            <person name="Solano J."/>
            <person name="Alcaide M."/>
            <person name="van Dillewijn P."/>
            <person name="Molina-Henares M.A."/>
            <person name="Lopez-Cortes N."/>
            <person name="Al-Ramahi Y."/>
            <person name="Guerrero C."/>
            <person name="Acosta A."/>
            <person name="de Eugenio L.I."/>
            <person name="Martinez V."/>
            <person name="Marques S."/>
            <person name="Rojo F."/>
            <person name="Santero E."/>
            <person name="Genilloud O."/>
            <person name="Perez-Perez J."/>
            <person name="Rossello-Mora R."/>
            <person name="Ramos J.L."/>
        </authorList>
    </citation>
    <scope>NUCLEOTIDE SEQUENCE</scope>
</reference>
<sequence length="318" mass="35725">MKILGISCYYHDSAAALIADGDIKSAVQEERFTRKKHDASFPVNSIRYCLQTSGLKGRELDAVVFYEKPLIKFERLLESYLAFAPKGIKSFMMAMAAFTKQKLWIASDIRRELDFKKEISYVPHHLSHAASAFFPSPFGKAVILTADGVGEWTTTSICSGQDNQIQMLKEIKFPDSLGLLYSAFTYYTGFKVNSGEYKVMGLAPYGEPKYVQLILDNLIDVKDDGSFRLNQDYFNYISGLSMTSDKFHRLFDGPPRKAESKLTAKEMDLARSVQDVTEMIMERIVAHAMKLTGYNKVCLAGGVALNCVANGKLVKNYR</sequence>
<dbReference type="AlphaFoldDB" id="D9PF29"/>
<dbReference type="Gene3D" id="3.30.420.40">
    <property type="match status" value="2"/>
</dbReference>
<dbReference type="EMBL" id="ADZX01000009">
    <property type="protein sequence ID" value="EFK97823.1"/>
    <property type="molecule type" value="Genomic_DNA"/>
</dbReference>
<keyword evidence="2" id="KW-0808">Transferase</keyword>
<organism evidence="2">
    <name type="scientific">sediment metagenome</name>
    <dbReference type="NCBI Taxonomy" id="749907"/>
    <lineage>
        <taxon>unclassified sequences</taxon>
        <taxon>metagenomes</taxon>
        <taxon>ecological metagenomes</taxon>
    </lineage>
</organism>
<name>D9PF29_9ZZZZ</name>
<comment type="caution">
    <text evidence="2">The sequence shown here is derived from an EMBL/GenBank/DDBJ whole genome shotgun (WGS) entry which is preliminary data.</text>
</comment>
<proteinExistence type="predicted"/>
<feature type="domain" description="Carbamoyltransferase" evidence="1">
    <location>
        <begin position="2"/>
        <end position="315"/>
    </location>
</feature>
<dbReference type="InterPro" id="IPR043129">
    <property type="entry name" value="ATPase_NBD"/>
</dbReference>
<evidence type="ECO:0000259" key="1">
    <source>
        <dbReference type="Pfam" id="PF02543"/>
    </source>
</evidence>
<dbReference type="InterPro" id="IPR051338">
    <property type="entry name" value="NodU/CmcH_Carbamoyltrnsfr"/>
</dbReference>
<dbReference type="PANTHER" id="PTHR34847:SF1">
    <property type="entry name" value="NODULATION PROTEIN U"/>
    <property type="match status" value="1"/>
</dbReference>
<dbReference type="CDD" id="cd24098">
    <property type="entry name" value="ASKHA_NBD_TobZ_N"/>
    <property type="match status" value="1"/>
</dbReference>